<proteinExistence type="predicted"/>
<reference evidence="2" key="1">
    <citation type="journal article" date="2017" name="Nat. Ecol. Evol.">
        <title>Genome expansion and lineage-specific genetic innovations in the forest pathogenic fungi Armillaria.</title>
        <authorList>
            <person name="Sipos G."/>
            <person name="Prasanna A.N."/>
            <person name="Walter M.C."/>
            <person name="O'Connor E."/>
            <person name="Balint B."/>
            <person name="Krizsan K."/>
            <person name="Kiss B."/>
            <person name="Hess J."/>
            <person name="Varga T."/>
            <person name="Slot J."/>
            <person name="Riley R."/>
            <person name="Boka B."/>
            <person name="Rigling D."/>
            <person name="Barry K."/>
            <person name="Lee J."/>
            <person name="Mihaltcheva S."/>
            <person name="LaButti K."/>
            <person name="Lipzen A."/>
            <person name="Waldron R."/>
            <person name="Moloney N.M."/>
            <person name="Sperisen C."/>
            <person name="Kredics L."/>
            <person name="Vagvoelgyi C."/>
            <person name="Patrignani A."/>
            <person name="Fitzpatrick D."/>
            <person name="Nagy I."/>
            <person name="Doyle S."/>
            <person name="Anderson J.B."/>
            <person name="Grigoriev I.V."/>
            <person name="Gueldener U."/>
            <person name="Muensterkoetter M."/>
            <person name="Nagy L.G."/>
        </authorList>
    </citation>
    <scope>NUCLEOTIDE SEQUENCE [LARGE SCALE GENOMIC DNA]</scope>
    <source>
        <strain evidence="2">28-4</strain>
    </source>
</reference>
<gene>
    <name evidence="1" type="ORF">ARMSODRAFT_730704</name>
</gene>
<evidence type="ECO:0000313" key="1">
    <source>
        <dbReference type="EMBL" id="PBK60293.1"/>
    </source>
</evidence>
<evidence type="ECO:0000313" key="2">
    <source>
        <dbReference type="Proteomes" id="UP000218334"/>
    </source>
</evidence>
<sequence>MAVRERERALFTATNKGPLLLGLLAASLPFACYRFGPSPSSFTPVTTVKQRASLSRKSFKRLELDSQLAFLGRKRAPGGRNQAFQPLRPFQYRRSLKRRLSVVKTGIAGASSPLALANIPSLRSLQKNFLEPVQTLFSCISLIHQYLGSRSRSTVKP</sequence>
<organism evidence="1 2">
    <name type="scientific">Armillaria solidipes</name>
    <dbReference type="NCBI Taxonomy" id="1076256"/>
    <lineage>
        <taxon>Eukaryota</taxon>
        <taxon>Fungi</taxon>
        <taxon>Dikarya</taxon>
        <taxon>Basidiomycota</taxon>
        <taxon>Agaricomycotina</taxon>
        <taxon>Agaricomycetes</taxon>
        <taxon>Agaricomycetidae</taxon>
        <taxon>Agaricales</taxon>
        <taxon>Marasmiineae</taxon>
        <taxon>Physalacriaceae</taxon>
        <taxon>Armillaria</taxon>
    </lineage>
</organism>
<keyword evidence="2" id="KW-1185">Reference proteome</keyword>
<dbReference type="Proteomes" id="UP000218334">
    <property type="component" value="Unassembled WGS sequence"/>
</dbReference>
<accession>A0A2H3B8X6</accession>
<dbReference type="EMBL" id="KZ293489">
    <property type="protein sequence ID" value="PBK60293.1"/>
    <property type="molecule type" value="Genomic_DNA"/>
</dbReference>
<protein>
    <submittedName>
        <fullName evidence="1">Uncharacterized protein</fullName>
    </submittedName>
</protein>
<dbReference type="AlphaFoldDB" id="A0A2H3B8X6"/>
<name>A0A2H3B8X6_9AGAR</name>